<accession>A0A239CPZ2</accession>
<dbReference type="AlphaFoldDB" id="A0A239CPZ2"/>
<dbReference type="OrthoDB" id="7852556at2"/>
<dbReference type="InterPro" id="IPR001343">
    <property type="entry name" value="Hemolysn_Ca-bd"/>
</dbReference>
<dbReference type="PANTHER" id="PTHR38340">
    <property type="entry name" value="S-LAYER PROTEIN"/>
    <property type="match status" value="1"/>
</dbReference>
<name>A0A239CPZ2_9RHOB</name>
<dbReference type="InterPro" id="IPR050557">
    <property type="entry name" value="RTX_toxin/Mannuronan_C5-epim"/>
</dbReference>
<proteinExistence type="predicted"/>
<comment type="subcellular location">
    <subcellularLocation>
        <location evidence="1">Secreted</location>
    </subcellularLocation>
</comment>
<dbReference type="Gene3D" id="2.150.10.10">
    <property type="entry name" value="Serralysin-like metalloprotease, C-terminal"/>
    <property type="match status" value="1"/>
</dbReference>
<dbReference type="PRINTS" id="PR00313">
    <property type="entry name" value="CABNDNGRPT"/>
</dbReference>
<evidence type="ECO:0000256" key="2">
    <source>
        <dbReference type="ARBA" id="ARBA00022525"/>
    </source>
</evidence>
<organism evidence="3 4">
    <name type="scientific">Tropicimonas sediminicola</name>
    <dbReference type="NCBI Taxonomy" id="1031541"/>
    <lineage>
        <taxon>Bacteria</taxon>
        <taxon>Pseudomonadati</taxon>
        <taxon>Pseudomonadota</taxon>
        <taxon>Alphaproteobacteria</taxon>
        <taxon>Rhodobacterales</taxon>
        <taxon>Roseobacteraceae</taxon>
        <taxon>Tropicimonas</taxon>
    </lineage>
</organism>
<dbReference type="Proteomes" id="UP000198426">
    <property type="component" value="Unassembled WGS sequence"/>
</dbReference>
<dbReference type="GO" id="GO:0005509">
    <property type="term" value="F:calcium ion binding"/>
    <property type="evidence" value="ECO:0007669"/>
    <property type="project" value="InterPro"/>
</dbReference>
<evidence type="ECO:0008006" key="5">
    <source>
        <dbReference type="Google" id="ProtNLM"/>
    </source>
</evidence>
<dbReference type="PROSITE" id="PS00330">
    <property type="entry name" value="HEMOLYSIN_CALCIUM"/>
    <property type="match status" value="3"/>
</dbReference>
<dbReference type="InterPro" id="IPR018511">
    <property type="entry name" value="Hemolysin-typ_Ca-bd_CS"/>
</dbReference>
<keyword evidence="2" id="KW-0964">Secreted</keyword>
<gene>
    <name evidence="3" type="ORF">SAMN05421757_101396</name>
</gene>
<dbReference type="GO" id="GO:0005576">
    <property type="term" value="C:extracellular region"/>
    <property type="evidence" value="ECO:0007669"/>
    <property type="project" value="UniProtKB-SubCell"/>
</dbReference>
<dbReference type="RefSeq" id="WP_089230861.1">
    <property type="nucleotide sequence ID" value="NZ_FZOY01000001.1"/>
</dbReference>
<reference evidence="3 4" key="1">
    <citation type="submission" date="2017-06" db="EMBL/GenBank/DDBJ databases">
        <authorList>
            <person name="Kim H.J."/>
            <person name="Triplett B.A."/>
        </authorList>
    </citation>
    <scope>NUCLEOTIDE SEQUENCE [LARGE SCALE GENOMIC DNA]</scope>
    <source>
        <strain evidence="3 4">DSM 29339</strain>
    </source>
</reference>
<evidence type="ECO:0000313" key="3">
    <source>
        <dbReference type="EMBL" id="SNS21838.1"/>
    </source>
</evidence>
<evidence type="ECO:0000313" key="4">
    <source>
        <dbReference type="Proteomes" id="UP000198426"/>
    </source>
</evidence>
<protein>
    <recommendedName>
        <fullName evidence="5">Hemolysin-type calcium-binding repeat-containing protein</fullName>
    </recommendedName>
</protein>
<evidence type="ECO:0000256" key="1">
    <source>
        <dbReference type="ARBA" id="ARBA00004613"/>
    </source>
</evidence>
<sequence>MASVNAVDSFNQFVYNLNDAWKGAEFFYYYNNKPFDYWDTTYRDAFEIDFEDNGSFLLLQFTGQRIVAESSDEASSDNAMTGGKVEGLHLSIWSGSDWIDLWTIQDFEVSAKAVNDAMETKRTGDDVRIFKAMFAGNDTFDLSRYDDAAIGYAGADKMLGRAGNDTLLGAGGNDTINGGKGADTIEGGKGKDLLTGGKGADAFLFAEGDGRDIITDFADDTDRLVLDSDLWNNDLTRRKVVNKFAEEKSGKVVFDFGDEVIVLRGVEDKSDLIDDITIL</sequence>
<dbReference type="PANTHER" id="PTHR38340:SF1">
    <property type="entry name" value="S-LAYER PROTEIN"/>
    <property type="match status" value="1"/>
</dbReference>
<dbReference type="Pfam" id="PF00353">
    <property type="entry name" value="HemolysinCabind"/>
    <property type="match status" value="2"/>
</dbReference>
<dbReference type="InterPro" id="IPR011049">
    <property type="entry name" value="Serralysin-like_metalloprot_C"/>
</dbReference>
<keyword evidence="4" id="KW-1185">Reference proteome</keyword>
<dbReference type="EMBL" id="FZOY01000001">
    <property type="protein sequence ID" value="SNS21838.1"/>
    <property type="molecule type" value="Genomic_DNA"/>
</dbReference>
<dbReference type="SUPFAM" id="SSF51120">
    <property type="entry name" value="beta-Roll"/>
    <property type="match status" value="1"/>
</dbReference>